<keyword evidence="3" id="KW-1185">Reference proteome</keyword>
<evidence type="ECO:0008006" key="4">
    <source>
        <dbReference type="Google" id="ProtNLM"/>
    </source>
</evidence>
<reference evidence="2" key="2">
    <citation type="journal article" date="2022" name="Sci. Rep.">
        <title>In silico prediction of the enzymes involved in the degradation of the herbicide molinate by Gulosibacter molinativorax ON4T.</title>
        <authorList>
            <person name="Lopes A.R."/>
            <person name="Bunin E."/>
            <person name="Viana A.T."/>
            <person name="Froufe H."/>
            <person name="Munoz-Merida A."/>
            <person name="Pinho D."/>
            <person name="Figueiredo J."/>
            <person name="Barroso C."/>
            <person name="Vaz-Moreira I."/>
            <person name="Bellanger X."/>
            <person name="Egas C."/>
            <person name="Nunes O.C."/>
        </authorList>
    </citation>
    <scope>NUCLEOTIDE SEQUENCE</scope>
    <source>
        <strain evidence="2">ON4</strain>
    </source>
</reference>
<keyword evidence="1" id="KW-0812">Transmembrane</keyword>
<dbReference type="EMBL" id="PXVD01000006">
    <property type="protein sequence ID" value="MDJ1370638.1"/>
    <property type="molecule type" value="Genomic_DNA"/>
</dbReference>
<dbReference type="RefSeq" id="WP_106486631.1">
    <property type="nucleotide sequence ID" value="NZ_CP028426.1"/>
</dbReference>
<sequence length="99" mass="10998">MTTGIPDKPSNPRLARLYDKHLKAGDEIRAANEEALIVWHQNEWGCAGWLLLITLGIVTAFIVPLILWLLGAFSKDGQLITYTIKRSGGVKKHVKYGAK</sequence>
<dbReference type="Proteomes" id="UP001170379">
    <property type="component" value="Unassembled WGS sequence"/>
</dbReference>
<organism evidence="2 3">
    <name type="scientific">Gulosibacter molinativorax</name>
    <dbReference type="NCBI Taxonomy" id="256821"/>
    <lineage>
        <taxon>Bacteria</taxon>
        <taxon>Bacillati</taxon>
        <taxon>Actinomycetota</taxon>
        <taxon>Actinomycetes</taxon>
        <taxon>Micrococcales</taxon>
        <taxon>Microbacteriaceae</taxon>
        <taxon>Gulosibacter</taxon>
    </lineage>
</organism>
<accession>A0ABT7C632</accession>
<proteinExistence type="predicted"/>
<comment type="caution">
    <text evidence="2">The sequence shown here is derived from an EMBL/GenBank/DDBJ whole genome shotgun (WGS) entry which is preliminary data.</text>
</comment>
<keyword evidence="1" id="KW-1133">Transmembrane helix</keyword>
<evidence type="ECO:0000313" key="2">
    <source>
        <dbReference type="EMBL" id="MDJ1370638.1"/>
    </source>
</evidence>
<name>A0ABT7C632_9MICO</name>
<evidence type="ECO:0000313" key="3">
    <source>
        <dbReference type="Proteomes" id="UP001170379"/>
    </source>
</evidence>
<protein>
    <recommendedName>
        <fullName evidence="4">Bacterial sugar transferase domain-containing protein</fullName>
    </recommendedName>
</protein>
<feature type="transmembrane region" description="Helical" evidence="1">
    <location>
        <begin position="49"/>
        <end position="70"/>
    </location>
</feature>
<evidence type="ECO:0000256" key="1">
    <source>
        <dbReference type="SAM" id="Phobius"/>
    </source>
</evidence>
<reference evidence="2" key="1">
    <citation type="submission" date="2018-03" db="EMBL/GenBank/DDBJ databases">
        <authorList>
            <person name="Nunes O.C."/>
            <person name="Lopes A.R."/>
            <person name="Froufe H."/>
            <person name="Munoz-Merida A."/>
            <person name="Barroso C."/>
            <person name="Egas C."/>
        </authorList>
    </citation>
    <scope>NUCLEOTIDE SEQUENCE</scope>
    <source>
        <strain evidence="2">ON4</strain>
    </source>
</reference>
<keyword evidence="1" id="KW-0472">Membrane</keyword>
<gene>
    <name evidence="2" type="ORF">C7K25_04530</name>
</gene>